<feature type="region of interest" description="Disordered" evidence="1">
    <location>
        <begin position="350"/>
        <end position="376"/>
    </location>
</feature>
<evidence type="ECO:0000313" key="4">
    <source>
        <dbReference type="Proteomes" id="UP000663854"/>
    </source>
</evidence>
<organism evidence="2 4">
    <name type="scientific">Rotaria sordida</name>
    <dbReference type="NCBI Taxonomy" id="392033"/>
    <lineage>
        <taxon>Eukaryota</taxon>
        <taxon>Metazoa</taxon>
        <taxon>Spiralia</taxon>
        <taxon>Gnathifera</taxon>
        <taxon>Rotifera</taxon>
        <taxon>Eurotatoria</taxon>
        <taxon>Bdelloidea</taxon>
        <taxon>Philodinida</taxon>
        <taxon>Philodinidae</taxon>
        <taxon>Rotaria</taxon>
    </lineage>
</organism>
<comment type="caution">
    <text evidence="2">The sequence shown here is derived from an EMBL/GenBank/DDBJ whole genome shotgun (WGS) entry which is preliminary data.</text>
</comment>
<gene>
    <name evidence="3" type="ORF">JXQ802_LOCUS32625</name>
    <name evidence="2" type="ORF">PYM288_LOCUS21428</name>
</gene>
<sequence>MTLFAVLLNCHNVDGVFDLFEEIMHIYADPYNNQSSQRLSLLLDQSNADEFPVEPYLDEIEQDEEEPHFLDEIDITNDAIIHQSPFNVKACERMPLLKQLIRKEPMKKKPTNPLFSIAIVHLFYKWFAYVPLWSVIDSVDLCHLDMPMMAKGFRPTTGNLVMKKTRLKPGDFLLKVYLHTVSRLKANDFDVTQSSRCRKVVQDEPDSLNAKENWRGKGRSKTKANRRRHYFDDSIAQTTACKLIGEKPKQRKVQFDQASSCTASDYSSVHTLSDLNDASSSSLSTHSVFNQSFGFSIKSSNPAELNRDNVYILGRSPSSSSSCSNFDGPLHSRQVEQDYLLTSVPYVVPSEPEATDTEENVRRSSRHRTPNPKYANDYISPIISPNLLSRALSPKRPLSSSNDTISANVMEKISDEQRKKIKTSLLHSSKNQQSRFSKQPFTTTLGSLNLTWPRYGIKNGIYEGQSFSITRTCPVDTGLFVLYHAYKAGSDGFRKPMQEFDINSECTCVACPKRIRKHSSADITLRKMNNQFPNHIESFTNDSIVSCGANLGPDEPHNYPNDYIIDDHFPVTDVTTNTTCIE</sequence>
<reference evidence="2" key="1">
    <citation type="submission" date="2021-02" db="EMBL/GenBank/DDBJ databases">
        <authorList>
            <person name="Nowell W R."/>
        </authorList>
    </citation>
    <scope>NUCLEOTIDE SEQUENCE</scope>
</reference>
<dbReference type="EMBL" id="CAJNOL010001446">
    <property type="protein sequence ID" value="CAF1361031.1"/>
    <property type="molecule type" value="Genomic_DNA"/>
</dbReference>
<dbReference type="Proteomes" id="UP000663870">
    <property type="component" value="Unassembled WGS sequence"/>
</dbReference>
<dbReference type="AlphaFoldDB" id="A0A814RP93"/>
<evidence type="ECO:0000313" key="3">
    <source>
        <dbReference type="EMBL" id="CAF1361031.1"/>
    </source>
</evidence>
<name>A0A814RP93_9BILA</name>
<protein>
    <submittedName>
        <fullName evidence="2">Uncharacterized protein</fullName>
    </submittedName>
</protein>
<evidence type="ECO:0000313" key="5">
    <source>
        <dbReference type="Proteomes" id="UP000663870"/>
    </source>
</evidence>
<dbReference type="EMBL" id="CAJNOH010000846">
    <property type="protein sequence ID" value="CAF1135323.1"/>
    <property type="molecule type" value="Genomic_DNA"/>
</dbReference>
<proteinExistence type="predicted"/>
<dbReference type="Proteomes" id="UP000663854">
    <property type="component" value="Unassembled WGS sequence"/>
</dbReference>
<evidence type="ECO:0000313" key="2">
    <source>
        <dbReference type="EMBL" id="CAF1135323.1"/>
    </source>
</evidence>
<evidence type="ECO:0000256" key="1">
    <source>
        <dbReference type="SAM" id="MobiDB-lite"/>
    </source>
</evidence>
<keyword evidence="5" id="KW-1185">Reference proteome</keyword>
<accession>A0A814RP93</accession>